<comment type="caution">
    <text evidence="2">The sequence shown here is derived from an EMBL/GenBank/DDBJ whole genome shotgun (WGS) entry which is preliminary data.</text>
</comment>
<accession>A0ABV8DZP9</accession>
<dbReference type="RefSeq" id="WP_378614935.1">
    <property type="nucleotide sequence ID" value="NZ_JBHSAX010000019.1"/>
</dbReference>
<dbReference type="EMBL" id="JBHSAX010000019">
    <property type="protein sequence ID" value="MFC3965184.1"/>
    <property type="molecule type" value="Genomic_DNA"/>
</dbReference>
<reference evidence="3" key="1">
    <citation type="journal article" date="2019" name="Int. J. Syst. Evol. Microbiol.">
        <title>The Global Catalogue of Microorganisms (GCM) 10K type strain sequencing project: providing services to taxonomists for standard genome sequencing and annotation.</title>
        <authorList>
            <consortium name="The Broad Institute Genomics Platform"/>
            <consortium name="The Broad Institute Genome Sequencing Center for Infectious Disease"/>
            <person name="Wu L."/>
            <person name="Ma J."/>
        </authorList>
    </citation>
    <scope>NUCLEOTIDE SEQUENCE [LARGE SCALE GENOMIC DNA]</scope>
    <source>
        <strain evidence="3">CGMCC 4.7330</strain>
    </source>
</reference>
<evidence type="ECO:0008006" key="4">
    <source>
        <dbReference type="Google" id="ProtNLM"/>
    </source>
</evidence>
<feature type="transmembrane region" description="Helical" evidence="1">
    <location>
        <begin position="43"/>
        <end position="62"/>
    </location>
</feature>
<protein>
    <recommendedName>
        <fullName evidence="4">DoxX-like protein</fullName>
    </recommendedName>
</protein>
<evidence type="ECO:0000313" key="3">
    <source>
        <dbReference type="Proteomes" id="UP001595696"/>
    </source>
</evidence>
<dbReference type="PANTHER" id="PTHR36974">
    <property type="entry name" value="MEMBRANE PROTEIN-RELATED"/>
    <property type="match status" value="1"/>
</dbReference>
<dbReference type="Proteomes" id="UP001595696">
    <property type="component" value="Unassembled WGS sequence"/>
</dbReference>
<sequence length="127" mass="13719">MSEVDEERTARRLALLLGGVGVLHFVAPAPFDTVIPEQLPGSPRLYTLGSGVAELAIAGALLRPGTRKLGARLAELLFVAVYPANIKMAVDWVRNERLPKPLKAVALARLPLQLSMVLAARRIYRAG</sequence>
<dbReference type="PANTHER" id="PTHR36974:SF1">
    <property type="entry name" value="DOXX FAMILY MEMBRANE PROTEIN"/>
    <property type="match status" value="1"/>
</dbReference>
<keyword evidence="1" id="KW-1133">Transmembrane helix</keyword>
<keyword evidence="1" id="KW-0472">Membrane</keyword>
<feature type="transmembrane region" description="Helical" evidence="1">
    <location>
        <begin position="12"/>
        <end position="31"/>
    </location>
</feature>
<keyword evidence="3" id="KW-1185">Reference proteome</keyword>
<name>A0ABV8DZP9_9NOCA</name>
<proteinExistence type="predicted"/>
<evidence type="ECO:0000256" key="1">
    <source>
        <dbReference type="SAM" id="Phobius"/>
    </source>
</evidence>
<keyword evidence="1" id="KW-0812">Transmembrane</keyword>
<evidence type="ECO:0000313" key="2">
    <source>
        <dbReference type="EMBL" id="MFC3965184.1"/>
    </source>
</evidence>
<organism evidence="2 3">
    <name type="scientific">Nocardia jiangsuensis</name>
    <dbReference type="NCBI Taxonomy" id="1691563"/>
    <lineage>
        <taxon>Bacteria</taxon>
        <taxon>Bacillati</taxon>
        <taxon>Actinomycetota</taxon>
        <taxon>Actinomycetes</taxon>
        <taxon>Mycobacteriales</taxon>
        <taxon>Nocardiaceae</taxon>
        <taxon>Nocardia</taxon>
    </lineage>
</organism>
<gene>
    <name evidence="2" type="ORF">ACFO0B_24625</name>
</gene>